<feature type="binding site" evidence="11">
    <location>
        <position position="49"/>
    </location>
    <ligand>
        <name>ATP</name>
        <dbReference type="ChEBI" id="CHEBI:30616"/>
    </ligand>
</feature>
<dbReference type="InterPro" id="IPR050117">
    <property type="entry name" value="MAPK"/>
</dbReference>
<evidence type="ECO:0000256" key="6">
    <source>
        <dbReference type="ARBA" id="ARBA00022741"/>
    </source>
</evidence>
<accession>A0A1L6UW74</accession>
<proteinExistence type="evidence at transcript level"/>
<keyword evidence="8 11" id="KW-0067">ATP-binding</keyword>
<dbReference type="Gene3D" id="1.10.510.10">
    <property type="entry name" value="Transferase(Phosphotransferase) domain 1"/>
    <property type="match status" value="1"/>
</dbReference>
<dbReference type="Gene3D" id="3.30.200.20">
    <property type="entry name" value="Phosphorylase Kinase, domain 1"/>
    <property type="match status" value="1"/>
</dbReference>
<dbReference type="Pfam" id="PF00069">
    <property type="entry name" value="Pkinase"/>
    <property type="match status" value="1"/>
</dbReference>
<sequence length="355" mass="42018">MFHWNQIIINHTVWNLPDKFTDLTPLGNGVHGQVCSALDRETNQKVALKKLTQPFLTVIHAKRTFREIKLLRHVKHDNVIELFDIICPSLNSIDMNEIYLVNDIMITDLHNVIQTNQLSEDHIKHFTYQILRGLKYLHSMNIIHRDLKPRNLTVNEDCDLKIIDFGLARYESENLTGYVAARSYRAPEIMLKWSNYDKKIDIWSVGCVLYEMYTQKVLFPGSDHINYLNHIMNVVGYPCEDFLQQISPDIRQYIERTQSKIQRVNFREYFSEINNDLAIDLLERMLKMDPRDRITCEEALSHSYLQQFHDEEDEPIGEHLDQSFENLDLTINEWKEKIFQEIQSFNSNSINKMEI</sequence>
<evidence type="ECO:0000256" key="12">
    <source>
        <dbReference type="RuleBase" id="RU000304"/>
    </source>
</evidence>
<dbReference type="PROSITE" id="PS00108">
    <property type="entry name" value="PROTEIN_KINASE_ST"/>
    <property type="match status" value="1"/>
</dbReference>
<dbReference type="FunFam" id="1.10.510.10:FF:000040">
    <property type="entry name" value="Mitogen-activated protein kinase"/>
    <property type="match status" value="1"/>
</dbReference>
<comment type="similarity">
    <text evidence="13">Belongs to the protein kinase superfamily. Ser/Thr protein kinase family. MAP kinase subfamily.</text>
</comment>
<comment type="catalytic activity">
    <reaction evidence="9 13">
        <text>L-threonyl-[protein] + ATP = O-phospho-L-threonyl-[protein] + ADP + H(+)</text>
        <dbReference type="Rhea" id="RHEA:46608"/>
        <dbReference type="Rhea" id="RHEA-COMP:11060"/>
        <dbReference type="Rhea" id="RHEA-COMP:11605"/>
        <dbReference type="ChEBI" id="CHEBI:15378"/>
        <dbReference type="ChEBI" id="CHEBI:30013"/>
        <dbReference type="ChEBI" id="CHEBI:30616"/>
        <dbReference type="ChEBI" id="CHEBI:61977"/>
        <dbReference type="ChEBI" id="CHEBI:456216"/>
        <dbReference type="EC" id="2.7.11.24"/>
    </reaction>
</comment>
<evidence type="ECO:0000256" key="4">
    <source>
        <dbReference type="ARBA" id="ARBA00022553"/>
    </source>
</evidence>
<dbReference type="PROSITE" id="PS50011">
    <property type="entry name" value="PROTEIN_KINASE_DOM"/>
    <property type="match status" value="1"/>
</dbReference>
<dbReference type="PROSITE" id="PS01351">
    <property type="entry name" value="MAPK"/>
    <property type="match status" value="1"/>
</dbReference>
<comment type="catalytic activity">
    <reaction evidence="10">
        <text>L-seryl-[protein] + ATP = O-phospho-L-seryl-[protein] + ADP + H(+)</text>
        <dbReference type="Rhea" id="RHEA:17989"/>
        <dbReference type="Rhea" id="RHEA-COMP:9863"/>
        <dbReference type="Rhea" id="RHEA-COMP:11604"/>
        <dbReference type="ChEBI" id="CHEBI:15378"/>
        <dbReference type="ChEBI" id="CHEBI:29999"/>
        <dbReference type="ChEBI" id="CHEBI:30616"/>
        <dbReference type="ChEBI" id="CHEBI:83421"/>
        <dbReference type="ChEBI" id="CHEBI:456216"/>
        <dbReference type="EC" id="2.7.11.24"/>
    </reaction>
</comment>
<reference evidence="15" key="2">
    <citation type="submission" date="2016-11" db="EMBL/GenBank/DDBJ databases">
        <authorList>
            <person name="Jaros S."/>
            <person name="Januszkiewicz K."/>
            <person name="Wedrychowicz H."/>
        </authorList>
    </citation>
    <scope>NUCLEOTIDE SEQUENCE</scope>
</reference>
<dbReference type="AlphaFoldDB" id="A0A1L6UW74"/>
<dbReference type="PANTHER" id="PTHR24055">
    <property type="entry name" value="MITOGEN-ACTIVATED PROTEIN KINASE"/>
    <property type="match status" value="1"/>
</dbReference>
<keyword evidence="13" id="KW-0460">Magnesium</keyword>
<keyword evidence="3 12" id="KW-0723">Serine/threonine-protein kinase</keyword>
<dbReference type="GO" id="GO:0004707">
    <property type="term" value="F:MAP kinase activity"/>
    <property type="evidence" value="ECO:0007669"/>
    <property type="project" value="UniProtKB-EC"/>
</dbReference>
<dbReference type="GO" id="GO:0106310">
    <property type="term" value="F:protein serine kinase activity"/>
    <property type="evidence" value="ECO:0007669"/>
    <property type="project" value="RHEA"/>
</dbReference>
<dbReference type="InterPro" id="IPR008271">
    <property type="entry name" value="Ser/Thr_kinase_AS"/>
</dbReference>
<evidence type="ECO:0000256" key="7">
    <source>
        <dbReference type="ARBA" id="ARBA00022777"/>
    </source>
</evidence>
<evidence type="ECO:0000256" key="10">
    <source>
        <dbReference type="ARBA" id="ARBA00048312"/>
    </source>
</evidence>
<keyword evidence="5 13" id="KW-0808">Transferase</keyword>
<protein>
    <recommendedName>
        <fullName evidence="2 13">Mitogen-activated protein kinase</fullName>
        <ecNumber evidence="2 13">2.7.11.24</ecNumber>
    </recommendedName>
</protein>
<evidence type="ECO:0000259" key="14">
    <source>
        <dbReference type="PROSITE" id="PS50011"/>
    </source>
</evidence>
<dbReference type="GO" id="GO:0005524">
    <property type="term" value="F:ATP binding"/>
    <property type="evidence" value="ECO:0007669"/>
    <property type="project" value="UniProtKB-UniRule"/>
</dbReference>
<dbReference type="EMBL" id="KY283814">
    <property type="protein sequence ID" value="APS85783.1"/>
    <property type="molecule type" value="mRNA"/>
</dbReference>
<evidence type="ECO:0000256" key="3">
    <source>
        <dbReference type="ARBA" id="ARBA00022527"/>
    </source>
</evidence>
<keyword evidence="4" id="KW-0597">Phosphoprotein</keyword>
<evidence type="ECO:0000313" key="15">
    <source>
        <dbReference type="EMBL" id="APS85783.1"/>
    </source>
</evidence>
<dbReference type="InterPro" id="IPR011009">
    <property type="entry name" value="Kinase-like_dom_sf"/>
</dbReference>
<evidence type="ECO:0000256" key="1">
    <source>
        <dbReference type="ARBA" id="ARBA00001946"/>
    </source>
</evidence>
<name>A0A1L6UW74_9BILA</name>
<comment type="activity regulation">
    <text evidence="13">Activated by threonine and tyrosine phosphorylation.</text>
</comment>
<dbReference type="PROSITE" id="PS00107">
    <property type="entry name" value="PROTEIN_KINASE_ATP"/>
    <property type="match status" value="1"/>
</dbReference>
<organism evidence="15">
    <name type="scientific">Brachionus koreanus</name>
    <dbReference type="NCBI Taxonomy" id="1199090"/>
    <lineage>
        <taxon>Eukaryota</taxon>
        <taxon>Metazoa</taxon>
        <taxon>Spiralia</taxon>
        <taxon>Gnathifera</taxon>
        <taxon>Rotifera</taxon>
        <taxon>Eurotatoria</taxon>
        <taxon>Monogononta</taxon>
        <taxon>Pseudotrocha</taxon>
        <taxon>Ploima</taxon>
        <taxon>Brachionidae</taxon>
        <taxon>Brachionus</taxon>
    </lineage>
</organism>
<feature type="domain" description="Protein kinase" evidence="14">
    <location>
        <begin position="20"/>
        <end position="305"/>
    </location>
</feature>
<evidence type="ECO:0000256" key="2">
    <source>
        <dbReference type="ARBA" id="ARBA00012411"/>
    </source>
</evidence>
<dbReference type="SUPFAM" id="SSF56112">
    <property type="entry name" value="Protein kinase-like (PK-like)"/>
    <property type="match status" value="1"/>
</dbReference>
<evidence type="ECO:0000256" key="11">
    <source>
        <dbReference type="PROSITE-ProRule" id="PRU10141"/>
    </source>
</evidence>
<dbReference type="InterPro" id="IPR000719">
    <property type="entry name" value="Prot_kinase_dom"/>
</dbReference>
<keyword evidence="6 11" id="KW-0547">Nucleotide-binding</keyword>
<evidence type="ECO:0000256" key="13">
    <source>
        <dbReference type="RuleBase" id="RU361165"/>
    </source>
</evidence>
<keyword evidence="7 13" id="KW-0418">Kinase</keyword>
<dbReference type="InterPro" id="IPR017441">
    <property type="entry name" value="Protein_kinase_ATP_BS"/>
</dbReference>
<evidence type="ECO:0000256" key="9">
    <source>
        <dbReference type="ARBA" id="ARBA00047592"/>
    </source>
</evidence>
<dbReference type="EC" id="2.7.11.24" evidence="2 13"/>
<evidence type="ECO:0000256" key="8">
    <source>
        <dbReference type="ARBA" id="ARBA00022840"/>
    </source>
</evidence>
<dbReference type="FunFam" id="3.30.200.20:FF:000028">
    <property type="entry name" value="Mitogen-activated protein kinase"/>
    <property type="match status" value="1"/>
</dbReference>
<dbReference type="SMART" id="SM00220">
    <property type="entry name" value="S_TKc"/>
    <property type="match status" value="1"/>
</dbReference>
<evidence type="ECO:0000256" key="5">
    <source>
        <dbReference type="ARBA" id="ARBA00022679"/>
    </source>
</evidence>
<dbReference type="InterPro" id="IPR003527">
    <property type="entry name" value="MAP_kinase_CS"/>
</dbReference>
<reference evidence="15" key="1">
    <citation type="journal article" date="2016" name="Mar. Pollut. Bull.">
        <title>Cross-reactivities of mammalian MAPKs antibodies in rotifer and copepod: Application in mechanistic studies in aquatic ecotoxicology.</title>
        <authorList>
            <person name="Kang H.M."/>
            <person name="Jeong C.B."/>
            <person name="Lee Y.H."/>
            <person name="Cui Y.H."/>
            <person name="Kim D.H."/>
            <person name="Lee M.C."/>
            <person name="Kim H.S."/>
            <person name="Han J."/>
            <person name="Hwang D.S."/>
            <person name="Lee S.J."/>
            <person name="Lee J.S."/>
        </authorList>
    </citation>
    <scope>NUCLEOTIDE SEQUENCE</scope>
</reference>
<comment type="cofactor">
    <cofactor evidence="1 13">
        <name>Mg(2+)</name>
        <dbReference type="ChEBI" id="CHEBI:18420"/>
    </cofactor>
</comment>